<name>A0A7G8BDD0_9BACT</name>
<reference evidence="1 2" key="1">
    <citation type="submission" date="2020-08" db="EMBL/GenBank/DDBJ databases">
        <title>Edaphobacter telluris sp. nov. and Acidobacterium dinghuensis sp. nov., two acidobacteria isolated from forest soil.</title>
        <authorList>
            <person name="Fu J."/>
            <person name="Qiu L."/>
        </authorList>
    </citation>
    <scope>NUCLEOTIDE SEQUENCE [LARGE SCALE GENOMIC DNA]</scope>
    <source>
        <strain evidence="1">4Y35</strain>
    </source>
</reference>
<keyword evidence="2" id="KW-1185">Reference proteome</keyword>
<dbReference type="Gene3D" id="2.30.110.10">
    <property type="entry name" value="Electron Transport, Fmn-binding Protein, Chain A"/>
    <property type="match status" value="1"/>
</dbReference>
<proteinExistence type="predicted"/>
<dbReference type="PANTHER" id="PTHR35802:SF1">
    <property type="entry name" value="PROTEASE SYNTHASE AND SPORULATION PROTEIN PAI 2"/>
    <property type="match status" value="1"/>
</dbReference>
<organism evidence="1 2">
    <name type="scientific">Alloacidobacterium dinghuense</name>
    <dbReference type="NCBI Taxonomy" id="2763107"/>
    <lineage>
        <taxon>Bacteria</taxon>
        <taxon>Pseudomonadati</taxon>
        <taxon>Acidobacteriota</taxon>
        <taxon>Terriglobia</taxon>
        <taxon>Terriglobales</taxon>
        <taxon>Acidobacteriaceae</taxon>
        <taxon>Alloacidobacterium</taxon>
    </lineage>
</organism>
<protein>
    <submittedName>
        <fullName evidence="1">FMN-binding negative transcriptional regulator</fullName>
    </submittedName>
</protein>
<dbReference type="InterPro" id="IPR007396">
    <property type="entry name" value="TR_PAI2-type"/>
</dbReference>
<dbReference type="Proteomes" id="UP000515312">
    <property type="component" value="Chromosome"/>
</dbReference>
<dbReference type="PANTHER" id="PTHR35802">
    <property type="entry name" value="PROTEASE SYNTHASE AND SPORULATION PROTEIN PAI 2"/>
    <property type="match status" value="1"/>
</dbReference>
<dbReference type="AlphaFoldDB" id="A0A7G8BDD0"/>
<sequence>MFVRPCWRPSSEQDAVDLIEKNPWALLVSNGADGPMATNLPLLFDHKRSDKTVLIGHIARANDHAALLSQTSEPMLAIFEGPYTYVTASWYPKRDMPSTYYYTAVHCYGRVALQDEPQLDESVERLTQVMETPIPGGWKTSEIEREAITRRYKSILGFELHIERLEAKFKLGQDEPLKDALAVADQLERHSTKSDLELAAMIRKQNAGRED</sequence>
<dbReference type="InterPro" id="IPR012349">
    <property type="entry name" value="Split_barrel_FMN-bd"/>
</dbReference>
<gene>
    <name evidence="1" type="ORF">H7849_15525</name>
</gene>
<accession>A0A7G8BDD0</accession>
<dbReference type="EMBL" id="CP060394">
    <property type="protein sequence ID" value="QNI30550.1"/>
    <property type="molecule type" value="Genomic_DNA"/>
</dbReference>
<dbReference type="RefSeq" id="WP_186740500.1">
    <property type="nucleotide sequence ID" value="NZ_CP060394.1"/>
</dbReference>
<evidence type="ECO:0000313" key="1">
    <source>
        <dbReference type="EMBL" id="QNI30550.1"/>
    </source>
</evidence>
<dbReference type="SUPFAM" id="SSF50475">
    <property type="entry name" value="FMN-binding split barrel"/>
    <property type="match status" value="1"/>
</dbReference>
<evidence type="ECO:0000313" key="2">
    <source>
        <dbReference type="Proteomes" id="UP000515312"/>
    </source>
</evidence>
<dbReference type="KEGG" id="adin:H7849_15525"/>
<dbReference type="Pfam" id="PF04299">
    <property type="entry name" value="FMN_bind_2"/>
    <property type="match status" value="1"/>
</dbReference>
<dbReference type="PIRSF" id="PIRSF010372">
    <property type="entry name" value="PaiB"/>
    <property type="match status" value="1"/>
</dbReference>